<gene>
    <name evidence="1" type="ORF">VP01_219g7</name>
</gene>
<evidence type="ECO:0000313" key="1">
    <source>
        <dbReference type="EMBL" id="KNZ57261.1"/>
    </source>
</evidence>
<organism evidence="1 2">
    <name type="scientific">Puccinia sorghi</name>
    <dbReference type="NCBI Taxonomy" id="27349"/>
    <lineage>
        <taxon>Eukaryota</taxon>
        <taxon>Fungi</taxon>
        <taxon>Dikarya</taxon>
        <taxon>Basidiomycota</taxon>
        <taxon>Pucciniomycotina</taxon>
        <taxon>Pucciniomycetes</taxon>
        <taxon>Pucciniales</taxon>
        <taxon>Pucciniaceae</taxon>
        <taxon>Puccinia</taxon>
    </lineage>
</organism>
<dbReference type="AlphaFoldDB" id="A0A0L6V8X2"/>
<reference evidence="1 2" key="1">
    <citation type="submission" date="2015-08" db="EMBL/GenBank/DDBJ databases">
        <title>Next Generation Sequencing and Analysis of the Genome of Puccinia sorghi L Schw, the Causal Agent of Maize Common Rust.</title>
        <authorList>
            <person name="Rochi L."/>
            <person name="Burguener G."/>
            <person name="Darino M."/>
            <person name="Turjanski A."/>
            <person name="Kreff E."/>
            <person name="Dieguez M.J."/>
            <person name="Sacco F."/>
        </authorList>
    </citation>
    <scope>NUCLEOTIDE SEQUENCE [LARGE SCALE GENOMIC DNA]</scope>
    <source>
        <strain evidence="1 2">RO10H11247</strain>
    </source>
</reference>
<proteinExistence type="predicted"/>
<dbReference type="OrthoDB" id="10427448at2759"/>
<evidence type="ECO:0000313" key="2">
    <source>
        <dbReference type="Proteomes" id="UP000037035"/>
    </source>
</evidence>
<comment type="caution">
    <text evidence="1">The sequence shown here is derived from an EMBL/GenBank/DDBJ whole genome shotgun (WGS) entry which is preliminary data.</text>
</comment>
<sequence length="148" mass="17110">MVYRTIVRKHVETKTRLVNLGNINERFNGLDEPFSNIIDAKSKLRGLQRHLTPVHHLLISRSSRKNQHPPTRPIHSITSIFLKDTMALQRSIHSNCKTLKLNGKNLIAWERQINTTLDFVFHTEDFLNENNCQCRSESGTPHTPSIFS</sequence>
<name>A0A0L6V8X2_9BASI</name>
<dbReference type="Proteomes" id="UP000037035">
    <property type="component" value="Unassembled WGS sequence"/>
</dbReference>
<accession>A0A0L6V8X2</accession>
<dbReference type="VEuPathDB" id="FungiDB:VP01_219g7"/>
<keyword evidence="2" id="KW-1185">Reference proteome</keyword>
<protein>
    <submittedName>
        <fullName evidence="1">Uncharacterized protein</fullName>
    </submittedName>
</protein>
<dbReference type="EMBL" id="LAVV01007058">
    <property type="protein sequence ID" value="KNZ57261.1"/>
    <property type="molecule type" value="Genomic_DNA"/>
</dbReference>